<evidence type="ECO:0000313" key="1">
    <source>
        <dbReference type="EMBL" id="KAJ9096424.1"/>
    </source>
</evidence>
<comment type="caution">
    <text evidence="1">The sequence shown here is derived from an EMBL/GenBank/DDBJ whole genome shotgun (WGS) entry which is preliminary data.</text>
</comment>
<accession>A0ACC2VB75</accession>
<evidence type="ECO:0000313" key="2">
    <source>
        <dbReference type="Proteomes" id="UP001227268"/>
    </source>
</evidence>
<keyword evidence="2" id="KW-1185">Reference proteome</keyword>
<protein>
    <submittedName>
        <fullName evidence="1">Uncharacterized protein</fullName>
    </submittedName>
</protein>
<name>A0ACC2VB75_9TREE</name>
<gene>
    <name evidence="1" type="ORF">QFC21_005246</name>
</gene>
<dbReference type="Proteomes" id="UP001227268">
    <property type="component" value="Unassembled WGS sequence"/>
</dbReference>
<sequence length="420" mass="46402">MPVNLFPAPYSRIQQAPIIISPTPASHALPHLRGSLGMGMAHPHPAMSTAMMPDAAALGLSMHMPSQSVRVPGAVLTNGVANPYMQHNSLASAGPAYPYNASIYSDLPDQREQQQTHYMRSIPRSQEFGKFDSGIYAYAGGMPDTRTAGNPRPSVYQNYGYPAVGITGGHVMAPTATGYASTIYPDSPTIDTRDSGTRRVKDCSACRAQRLQEQINLVDEIACDCHDSRNRHRRSREPRIRNTKPSFTDSSSDADAEDMSYFSSSGEQRRRRGDSEPRQLAESEIPQRSRQQTSQSGTRNASRAPRLPSLAQLSFDNQRPRTSEPLLAQLRRSGVARPDRLPEDSGARILHYRSHKSSPSRHGCLEDEFQLLQPDDLRMSNLHLRDLSGVHEKSHRRKARSPIVVKATRPPSTMAMGPQS</sequence>
<reference evidence="1" key="1">
    <citation type="submission" date="2023-04" db="EMBL/GenBank/DDBJ databases">
        <title>Draft Genome sequencing of Naganishia species isolated from polar environments using Oxford Nanopore Technology.</title>
        <authorList>
            <person name="Leo P."/>
            <person name="Venkateswaran K."/>
        </authorList>
    </citation>
    <scope>NUCLEOTIDE SEQUENCE</scope>
    <source>
        <strain evidence="1">MNA-CCFEE 5423</strain>
    </source>
</reference>
<organism evidence="1 2">
    <name type="scientific">Naganishia friedmannii</name>
    <dbReference type="NCBI Taxonomy" id="89922"/>
    <lineage>
        <taxon>Eukaryota</taxon>
        <taxon>Fungi</taxon>
        <taxon>Dikarya</taxon>
        <taxon>Basidiomycota</taxon>
        <taxon>Agaricomycotina</taxon>
        <taxon>Tremellomycetes</taxon>
        <taxon>Filobasidiales</taxon>
        <taxon>Filobasidiaceae</taxon>
        <taxon>Naganishia</taxon>
    </lineage>
</organism>
<dbReference type="EMBL" id="JASBWT010000019">
    <property type="protein sequence ID" value="KAJ9096424.1"/>
    <property type="molecule type" value="Genomic_DNA"/>
</dbReference>
<proteinExistence type="predicted"/>